<dbReference type="AlphaFoldDB" id="A0AB39L094"/>
<keyword evidence="8" id="KW-0067">ATP-binding</keyword>
<gene>
    <name evidence="13" type="primary">tsaE</name>
    <name evidence="13" type="ORF">AB5L97_13260</name>
</gene>
<evidence type="ECO:0000256" key="11">
    <source>
        <dbReference type="ARBA" id="ARBA00032441"/>
    </source>
</evidence>
<dbReference type="GO" id="GO:0002949">
    <property type="term" value="P:tRNA threonylcarbamoyladenosine modification"/>
    <property type="evidence" value="ECO:0007669"/>
    <property type="project" value="InterPro"/>
</dbReference>
<dbReference type="CDD" id="cd01983">
    <property type="entry name" value="SIMIBI"/>
    <property type="match status" value="1"/>
</dbReference>
<dbReference type="GO" id="GO:0046872">
    <property type="term" value="F:metal ion binding"/>
    <property type="evidence" value="ECO:0007669"/>
    <property type="project" value="UniProtKB-KW"/>
</dbReference>
<keyword evidence="6" id="KW-0479">Metal-binding</keyword>
<evidence type="ECO:0000256" key="12">
    <source>
        <dbReference type="SAM" id="MobiDB-lite"/>
    </source>
</evidence>
<keyword evidence="5" id="KW-0819">tRNA processing</keyword>
<evidence type="ECO:0000256" key="10">
    <source>
        <dbReference type="ARBA" id="ARBA00024908"/>
    </source>
</evidence>
<name>A0AB39L094_9MICC</name>
<dbReference type="RefSeq" id="WP_369045009.1">
    <property type="nucleotide sequence ID" value="NZ_CP163302.1"/>
</dbReference>
<dbReference type="NCBIfam" id="TIGR00150">
    <property type="entry name" value="T6A_YjeE"/>
    <property type="match status" value="1"/>
</dbReference>
<reference evidence="13" key="1">
    <citation type="submission" date="2024-07" db="EMBL/GenBank/DDBJ databases">
        <authorList>
            <person name="fu j."/>
        </authorList>
    </citation>
    <scope>NUCLEOTIDE SEQUENCE</scope>
    <source>
        <strain evidence="13">P10A9</strain>
    </source>
</reference>
<evidence type="ECO:0000256" key="1">
    <source>
        <dbReference type="ARBA" id="ARBA00004496"/>
    </source>
</evidence>
<proteinExistence type="inferred from homology"/>
<organism evidence="13">
    <name type="scientific">Sinomonas puerhi</name>
    <dbReference type="NCBI Taxonomy" id="3238584"/>
    <lineage>
        <taxon>Bacteria</taxon>
        <taxon>Bacillati</taxon>
        <taxon>Actinomycetota</taxon>
        <taxon>Actinomycetes</taxon>
        <taxon>Micrococcales</taxon>
        <taxon>Micrococcaceae</taxon>
        <taxon>Sinomonas</taxon>
    </lineage>
</organism>
<dbReference type="Gene3D" id="3.40.50.300">
    <property type="entry name" value="P-loop containing nucleotide triphosphate hydrolases"/>
    <property type="match status" value="1"/>
</dbReference>
<comment type="subcellular location">
    <subcellularLocation>
        <location evidence="1">Cytoplasm</location>
    </subcellularLocation>
</comment>
<dbReference type="InterPro" id="IPR027417">
    <property type="entry name" value="P-loop_NTPase"/>
</dbReference>
<evidence type="ECO:0000313" key="13">
    <source>
        <dbReference type="EMBL" id="XDP44241.1"/>
    </source>
</evidence>
<dbReference type="PANTHER" id="PTHR33540">
    <property type="entry name" value="TRNA THREONYLCARBAMOYLADENOSINE BIOSYNTHESIS PROTEIN TSAE"/>
    <property type="match status" value="1"/>
</dbReference>
<feature type="region of interest" description="Disordered" evidence="12">
    <location>
        <begin position="143"/>
        <end position="162"/>
    </location>
</feature>
<evidence type="ECO:0000256" key="3">
    <source>
        <dbReference type="ARBA" id="ARBA00019010"/>
    </source>
</evidence>
<sequence>MSGPSSTSLPEWEIAFAPTTAEQTQTLGAALGAVLSAGDLVVLSGELGAGKTTFTQGLGQGLGVRPGIISPTFVLVRIHPNLVHGPRPGGPDLVHVDAYRLSGPGEVADLDLENWADTAVTVVEWGRGLVDDLSDSRLDIEMRRPSAPPAAAGPTLDFDTEDDDEPRLVLIRAFGPRWAGRPAVHWPAVERVETGEIGPGGAGVGVATPLRPAQPPEGSARTPGVSPQPPADAAGDAR</sequence>
<keyword evidence="9" id="KW-0460">Magnesium</keyword>
<dbReference type="KEGG" id="spue:AB5L97_13260"/>
<protein>
    <recommendedName>
        <fullName evidence="3">tRNA threonylcarbamoyladenosine biosynthesis protein TsaE</fullName>
    </recommendedName>
    <alternativeName>
        <fullName evidence="11">t(6)A37 threonylcarbamoyladenosine biosynthesis protein TsaE</fullName>
    </alternativeName>
</protein>
<evidence type="ECO:0000256" key="4">
    <source>
        <dbReference type="ARBA" id="ARBA00022490"/>
    </source>
</evidence>
<evidence type="ECO:0000256" key="7">
    <source>
        <dbReference type="ARBA" id="ARBA00022741"/>
    </source>
</evidence>
<evidence type="ECO:0000256" key="6">
    <source>
        <dbReference type="ARBA" id="ARBA00022723"/>
    </source>
</evidence>
<evidence type="ECO:0000256" key="9">
    <source>
        <dbReference type="ARBA" id="ARBA00022842"/>
    </source>
</evidence>
<evidence type="ECO:0000256" key="8">
    <source>
        <dbReference type="ARBA" id="ARBA00022840"/>
    </source>
</evidence>
<dbReference type="GO" id="GO:0005737">
    <property type="term" value="C:cytoplasm"/>
    <property type="evidence" value="ECO:0007669"/>
    <property type="project" value="UniProtKB-SubCell"/>
</dbReference>
<dbReference type="Pfam" id="PF02367">
    <property type="entry name" value="TsaE"/>
    <property type="match status" value="1"/>
</dbReference>
<keyword evidence="7" id="KW-0547">Nucleotide-binding</keyword>
<evidence type="ECO:0000256" key="5">
    <source>
        <dbReference type="ARBA" id="ARBA00022694"/>
    </source>
</evidence>
<comment type="function">
    <text evidence="10">Required for the formation of a threonylcarbamoyl group on adenosine at position 37 (t(6)A37) in tRNAs that read codons beginning with adenine. Is involved in the transfer of the threonylcarbamoyl moiety of threonylcarbamoyl-AMP (TC-AMP) to the N6 group of A37, together with TsaD and TsaB. TsaE seems to play an indirect role in the t(6)A biosynthesis pathway, possibly in regulating the core enzymatic function of TsaD.</text>
</comment>
<comment type="similarity">
    <text evidence="2">Belongs to the TsaE family.</text>
</comment>
<accession>A0AB39L094</accession>
<keyword evidence="4" id="KW-0963">Cytoplasm</keyword>
<dbReference type="PANTHER" id="PTHR33540:SF2">
    <property type="entry name" value="TRNA THREONYLCARBAMOYLADENOSINE BIOSYNTHESIS PROTEIN TSAE"/>
    <property type="match status" value="1"/>
</dbReference>
<dbReference type="SUPFAM" id="SSF52540">
    <property type="entry name" value="P-loop containing nucleoside triphosphate hydrolases"/>
    <property type="match status" value="1"/>
</dbReference>
<dbReference type="EMBL" id="CP163302">
    <property type="protein sequence ID" value="XDP44241.1"/>
    <property type="molecule type" value="Genomic_DNA"/>
</dbReference>
<dbReference type="InterPro" id="IPR003442">
    <property type="entry name" value="T6A_TsaE"/>
</dbReference>
<evidence type="ECO:0000256" key="2">
    <source>
        <dbReference type="ARBA" id="ARBA00007599"/>
    </source>
</evidence>
<feature type="region of interest" description="Disordered" evidence="12">
    <location>
        <begin position="194"/>
        <end position="238"/>
    </location>
</feature>
<dbReference type="GO" id="GO:0005524">
    <property type="term" value="F:ATP binding"/>
    <property type="evidence" value="ECO:0007669"/>
    <property type="project" value="UniProtKB-KW"/>
</dbReference>